<feature type="domain" description="GFO/IDH/MocA-like oxidoreductase" evidence="4">
    <location>
        <begin position="135"/>
        <end position="251"/>
    </location>
</feature>
<dbReference type="Gene3D" id="3.40.50.720">
    <property type="entry name" value="NAD(P)-binding Rossmann-like Domain"/>
    <property type="match status" value="1"/>
</dbReference>
<dbReference type="SUPFAM" id="SSF55347">
    <property type="entry name" value="Glyceraldehyde-3-phosphate dehydrogenase-like, C-terminal domain"/>
    <property type="match status" value="1"/>
</dbReference>
<accession>A0A6M8BN49</accession>
<keyword evidence="2" id="KW-0560">Oxidoreductase</keyword>
<dbReference type="RefSeq" id="WP_172358260.1">
    <property type="nucleotide sequence ID" value="NZ_CP053661.1"/>
</dbReference>
<sequence>MQTPSRTIRWGILGTGYISRAFAEGLRPLPGAQLVAIASRTLSNAQQFAREFGVTKAYGSYEELVQDAEVDVVYIGTPNSRHHDDCLLCLGAGKPVLCEKPFAMNAREASEVIEFARKQHLFCMEAMWMRFLPLVQRVRQMVQSGAIGEVCTLTAEFGYPAAFDPSSRLFNRELGGGALLDRGVYPLSLAYFLLGEPESVVSQAAIATTGVDEQSSYLLKYEGGQLAMLSANLRTYASNEAVITGTRGQIRIHAPFYKPHQLSVRTFAAAGDGSSQASGGNRPSSLKQIVASAVRDNSLLQRLYLQFGDPFLKRLRQPTKTILEPYAGNGYGYEAAEVMRCLRSGEIESRIMPLDETLAIQKAMDEMRRQWGLVYSQDEI</sequence>
<dbReference type="Pfam" id="PF01408">
    <property type="entry name" value="GFO_IDH_MocA"/>
    <property type="match status" value="1"/>
</dbReference>
<feature type="domain" description="Gfo/Idh/MocA-like oxidoreductase N-terminal" evidence="3">
    <location>
        <begin position="8"/>
        <end position="124"/>
    </location>
</feature>
<dbReference type="InterPro" id="IPR055170">
    <property type="entry name" value="GFO_IDH_MocA-like_dom"/>
</dbReference>
<evidence type="ECO:0000259" key="3">
    <source>
        <dbReference type="Pfam" id="PF01408"/>
    </source>
</evidence>
<dbReference type="SUPFAM" id="SSF51735">
    <property type="entry name" value="NAD(P)-binding Rossmann-fold domains"/>
    <property type="match status" value="1"/>
</dbReference>
<evidence type="ECO:0000313" key="6">
    <source>
        <dbReference type="Proteomes" id="UP000505210"/>
    </source>
</evidence>
<dbReference type="KEGG" id="theu:HPC62_20355"/>
<dbReference type="GO" id="GO:0016491">
    <property type="term" value="F:oxidoreductase activity"/>
    <property type="evidence" value="ECO:0007669"/>
    <property type="project" value="UniProtKB-KW"/>
</dbReference>
<keyword evidence="6" id="KW-1185">Reference proteome</keyword>
<dbReference type="InterPro" id="IPR036291">
    <property type="entry name" value="NAD(P)-bd_dom_sf"/>
</dbReference>
<evidence type="ECO:0000313" key="5">
    <source>
        <dbReference type="EMBL" id="QKD84213.1"/>
    </source>
</evidence>
<dbReference type="PANTHER" id="PTHR22604">
    <property type="entry name" value="OXIDOREDUCTASES"/>
    <property type="match status" value="1"/>
</dbReference>
<name>A0A6M8BN49_9CYAN</name>
<evidence type="ECO:0000256" key="2">
    <source>
        <dbReference type="ARBA" id="ARBA00023002"/>
    </source>
</evidence>
<dbReference type="Proteomes" id="UP000505210">
    <property type="component" value="Chromosome"/>
</dbReference>
<dbReference type="GO" id="GO:0000166">
    <property type="term" value="F:nucleotide binding"/>
    <property type="evidence" value="ECO:0007669"/>
    <property type="project" value="InterPro"/>
</dbReference>
<organism evidence="5 6">
    <name type="scientific">Thermoleptolyngbya sichuanensis A183</name>
    <dbReference type="NCBI Taxonomy" id="2737172"/>
    <lineage>
        <taxon>Bacteria</taxon>
        <taxon>Bacillati</taxon>
        <taxon>Cyanobacteriota</taxon>
        <taxon>Cyanophyceae</taxon>
        <taxon>Oculatellales</taxon>
        <taxon>Oculatellaceae</taxon>
        <taxon>Thermoleptolyngbya</taxon>
        <taxon>Thermoleptolyngbya sichuanensis</taxon>
    </lineage>
</organism>
<proteinExistence type="inferred from homology"/>
<evidence type="ECO:0000256" key="1">
    <source>
        <dbReference type="ARBA" id="ARBA00010928"/>
    </source>
</evidence>
<comment type="similarity">
    <text evidence="1">Belongs to the Gfo/Idh/MocA family.</text>
</comment>
<protein>
    <submittedName>
        <fullName evidence="5">Gfo/Idh/MocA family oxidoreductase</fullName>
    </submittedName>
</protein>
<dbReference type="InterPro" id="IPR050984">
    <property type="entry name" value="Gfo/Idh/MocA_domain"/>
</dbReference>
<dbReference type="InterPro" id="IPR000683">
    <property type="entry name" value="Gfo/Idh/MocA-like_OxRdtase_N"/>
</dbReference>
<reference evidence="5 6" key="1">
    <citation type="submission" date="2020-05" db="EMBL/GenBank/DDBJ databases">
        <title>Complete genome sequence of of a novel Thermoleptolyngbya strain isolated from hot springs of Ganzi, Sichuan China.</title>
        <authorList>
            <person name="Tang J."/>
            <person name="Daroch M."/>
            <person name="Li L."/>
            <person name="Waleron K."/>
            <person name="Waleron M."/>
            <person name="Waleron M."/>
        </authorList>
    </citation>
    <scope>NUCLEOTIDE SEQUENCE [LARGE SCALE GENOMIC DNA]</scope>
    <source>
        <strain evidence="5 6">PKUAC-SCTA183</strain>
    </source>
</reference>
<evidence type="ECO:0000259" key="4">
    <source>
        <dbReference type="Pfam" id="PF22725"/>
    </source>
</evidence>
<dbReference type="PANTHER" id="PTHR22604:SF105">
    <property type="entry name" value="TRANS-1,2-DIHYDROBENZENE-1,2-DIOL DEHYDROGENASE"/>
    <property type="match status" value="1"/>
</dbReference>
<dbReference type="AlphaFoldDB" id="A0A6M8BN49"/>
<dbReference type="EMBL" id="CP053661">
    <property type="protein sequence ID" value="QKD84213.1"/>
    <property type="molecule type" value="Genomic_DNA"/>
</dbReference>
<gene>
    <name evidence="5" type="ORF">HPC62_20355</name>
</gene>
<dbReference type="Pfam" id="PF22725">
    <property type="entry name" value="GFO_IDH_MocA_C3"/>
    <property type="match status" value="1"/>
</dbReference>
<dbReference type="Gene3D" id="3.30.360.10">
    <property type="entry name" value="Dihydrodipicolinate Reductase, domain 2"/>
    <property type="match status" value="1"/>
</dbReference>